<dbReference type="InterPro" id="IPR039786">
    <property type="entry name" value="EFR3"/>
</dbReference>
<dbReference type="Pfam" id="PF21072">
    <property type="entry name" value="EFR3"/>
    <property type="match status" value="1"/>
</dbReference>
<reference evidence="2 3" key="1">
    <citation type="submission" date="2023-04" db="EMBL/GenBank/DDBJ databases">
        <title>Genome of Basidiobolus ranarum AG-B5.</title>
        <authorList>
            <person name="Stajich J.E."/>
            <person name="Carter-House D."/>
            <person name="Gryganskyi A."/>
        </authorList>
    </citation>
    <scope>NUCLEOTIDE SEQUENCE [LARGE SCALE GENOMIC DNA]</scope>
    <source>
        <strain evidence="2 3">AG-B5</strain>
    </source>
</reference>
<dbReference type="InterPro" id="IPR049150">
    <property type="entry name" value="EFR3_HEAT-like_rpt"/>
</dbReference>
<evidence type="ECO:0000313" key="3">
    <source>
        <dbReference type="Proteomes" id="UP001479436"/>
    </source>
</evidence>
<dbReference type="EMBL" id="JASJQH010000017">
    <property type="protein sequence ID" value="KAK9768456.1"/>
    <property type="molecule type" value="Genomic_DNA"/>
</dbReference>
<accession>A0ABR2X400</accession>
<proteinExistence type="inferred from homology"/>
<name>A0ABR2X400_9FUNG</name>
<comment type="similarity">
    <text evidence="1">Belongs to the EFR3 family.</text>
</comment>
<dbReference type="PANTHER" id="PTHR47766:SF1">
    <property type="entry name" value="PROTEIN EFR3"/>
    <property type="match status" value="1"/>
</dbReference>
<dbReference type="PANTHER" id="PTHR47766">
    <property type="entry name" value="PROTEIN EFR3"/>
    <property type="match status" value="1"/>
</dbReference>
<gene>
    <name evidence="2" type="primary">EFR3_1</name>
    <name evidence="2" type="ORF">K7432_000869</name>
</gene>
<dbReference type="Gene3D" id="1.25.10.10">
    <property type="entry name" value="Leucine-rich Repeat Variant"/>
    <property type="match status" value="1"/>
</dbReference>
<comment type="caution">
    <text evidence="2">The sequence shown here is derived from an EMBL/GenBank/DDBJ whole genome shotgun (WGS) entry which is preliminary data.</text>
</comment>
<dbReference type="InterPro" id="IPR016024">
    <property type="entry name" value="ARM-type_fold"/>
</dbReference>
<dbReference type="Proteomes" id="UP001479436">
    <property type="component" value="Unassembled WGS sequence"/>
</dbReference>
<keyword evidence="3" id="KW-1185">Reference proteome</keyword>
<dbReference type="InterPro" id="IPR011989">
    <property type="entry name" value="ARM-like"/>
</dbReference>
<evidence type="ECO:0000256" key="1">
    <source>
        <dbReference type="ARBA" id="ARBA00010216"/>
    </source>
</evidence>
<sequence>MVRSVTHLIFTKHAKLIENCYPRQTTQKGPKPSETSYLIFYASSRPVKLLKVARYLEKRVAHDANRRKLTDVEVSLAIWNELLRGCTRDVNLFAKGVLNSITMVLKTEVYDSMVAAVQTFCLFCSTYDGSSLGIDNELSSLLEVLLAKYSEWCQCLDTSPDVNRRMRILGLRALSSFVSSPSGKTSYTKKHLGIILPSFLCNIDIAELDVNLLNPANDAKISDSKPQDCHSIDSEETADEDINELALSCLKTLLNNANAANVGLTSRYLFRYLDENDFWNRQECAVEIVHYILNNME</sequence>
<evidence type="ECO:0000313" key="2">
    <source>
        <dbReference type="EMBL" id="KAK9768456.1"/>
    </source>
</evidence>
<protein>
    <submittedName>
        <fullName evidence="2">Plasma membrane localization protein</fullName>
    </submittedName>
</protein>
<feature type="non-terminal residue" evidence="2">
    <location>
        <position position="297"/>
    </location>
</feature>
<organism evidence="2 3">
    <name type="scientific">Basidiobolus ranarum</name>
    <dbReference type="NCBI Taxonomy" id="34480"/>
    <lineage>
        <taxon>Eukaryota</taxon>
        <taxon>Fungi</taxon>
        <taxon>Fungi incertae sedis</taxon>
        <taxon>Zoopagomycota</taxon>
        <taxon>Entomophthoromycotina</taxon>
        <taxon>Basidiobolomycetes</taxon>
        <taxon>Basidiobolales</taxon>
        <taxon>Basidiobolaceae</taxon>
        <taxon>Basidiobolus</taxon>
    </lineage>
</organism>
<dbReference type="SUPFAM" id="SSF48371">
    <property type="entry name" value="ARM repeat"/>
    <property type="match status" value="1"/>
</dbReference>